<evidence type="ECO:0000313" key="2">
    <source>
        <dbReference type="Proteomes" id="UP000295302"/>
    </source>
</evidence>
<dbReference type="Proteomes" id="UP000295302">
    <property type="component" value="Unassembled WGS sequence"/>
</dbReference>
<dbReference type="OrthoDB" id="7950977at2"/>
<name>A0A4R4YN46_9ACTN</name>
<dbReference type="RefSeq" id="WP_132614897.1">
    <property type="nucleotide sequence ID" value="NZ_SMKQ01000060.1"/>
</dbReference>
<dbReference type="AlphaFoldDB" id="A0A4R4YN46"/>
<reference evidence="1 2" key="1">
    <citation type="submission" date="2019-03" db="EMBL/GenBank/DDBJ databases">
        <title>Draft genome sequences of novel Actinobacteria.</title>
        <authorList>
            <person name="Sahin N."/>
            <person name="Ay H."/>
            <person name="Saygin H."/>
        </authorList>
    </citation>
    <scope>NUCLEOTIDE SEQUENCE [LARGE SCALE GENOMIC DNA]</scope>
    <source>
        <strain evidence="1 2">CH32</strain>
    </source>
</reference>
<gene>
    <name evidence="1" type="ORF">E1286_20550</name>
</gene>
<dbReference type="EMBL" id="SMKQ01000060">
    <property type="protein sequence ID" value="TDD46498.1"/>
    <property type="molecule type" value="Genomic_DNA"/>
</dbReference>
<proteinExistence type="predicted"/>
<comment type="caution">
    <text evidence="1">The sequence shown here is derived from an EMBL/GenBank/DDBJ whole genome shotgun (WGS) entry which is preliminary data.</text>
</comment>
<evidence type="ECO:0000313" key="1">
    <source>
        <dbReference type="EMBL" id="TDD46498.1"/>
    </source>
</evidence>
<keyword evidence="1" id="KW-0238">DNA-binding</keyword>
<keyword evidence="2" id="KW-1185">Reference proteome</keyword>
<accession>A0A4R4YN46</accession>
<organism evidence="1 2">
    <name type="scientific">Nonomuraea terrae</name>
    <dbReference type="NCBI Taxonomy" id="2530383"/>
    <lineage>
        <taxon>Bacteria</taxon>
        <taxon>Bacillati</taxon>
        <taxon>Actinomycetota</taxon>
        <taxon>Actinomycetes</taxon>
        <taxon>Streptosporangiales</taxon>
        <taxon>Streptosporangiaceae</taxon>
        <taxon>Nonomuraea</taxon>
    </lineage>
</organism>
<protein>
    <submittedName>
        <fullName evidence="1">MmcQ/YjbR family DNA-binding protein</fullName>
    </submittedName>
</protein>
<sequence length="107" mass="11594">MSTVHDLRSLALSLPDTTEGTHFKRPTIRIQGKNVIGVEGETHVTFALPAEAAEATALQAPASIELIERNGKPIGVRVELARCSATFLAELVRICWSHVKGMNPPRP</sequence>
<dbReference type="GO" id="GO:0003677">
    <property type="term" value="F:DNA binding"/>
    <property type="evidence" value="ECO:0007669"/>
    <property type="project" value="UniProtKB-KW"/>
</dbReference>